<evidence type="ECO:0000313" key="1">
    <source>
        <dbReference type="EMBL" id="GGF83966.1"/>
    </source>
</evidence>
<dbReference type="InterPro" id="IPR053735">
    <property type="entry name" value="Type_III_TA_endoRNase"/>
</dbReference>
<reference evidence="2" key="1">
    <citation type="journal article" date="2019" name="Int. J. Syst. Evol. Microbiol.">
        <title>The Global Catalogue of Microorganisms (GCM) 10K type strain sequencing project: providing services to taxonomists for standard genome sequencing and annotation.</title>
        <authorList>
            <consortium name="The Broad Institute Genomics Platform"/>
            <consortium name="The Broad Institute Genome Sequencing Center for Infectious Disease"/>
            <person name="Wu L."/>
            <person name="Ma J."/>
        </authorList>
    </citation>
    <scope>NUCLEOTIDE SEQUENCE [LARGE SCALE GENOMIC DNA]</scope>
    <source>
        <strain evidence="2">CGMCC 1.15420</strain>
    </source>
</reference>
<dbReference type="RefSeq" id="WP_205571019.1">
    <property type="nucleotide sequence ID" value="NZ_BMIW01000001.1"/>
</dbReference>
<sequence length="120" mass="13817">MEINGLSYFAPLSSPKPKHEYIAESAPDVIKIKQGKLGIINLNNMIPTIPEVIIPMDIAAVSDEKYRQLLMQQALFIRKHEDTIKKKAKRLYQIVKSDKQPKLNKRCCNYGVYLYNKLVL</sequence>
<dbReference type="InterPro" id="IPR025911">
    <property type="entry name" value="ToxN/AbiQ_toxin"/>
</dbReference>
<dbReference type="EMBL" id="BMIW01000001">
    <property type="protein sequence ID" value="GGF83966.1"/>
    <property type="molecule type" value="Genomic_DNA"/>
</dbReference>
<evidence type="ECO:0000313" key="2">
    <source>
        <dbReference type="Proteomes" id="UP000608420"/>
    </source>
</evidence>
<gene>
    <name evidence="1" type="ORF">GCM10010913_01820</name>
</gene>
<accession>A0ABQ1VPY0</accession>
<keyword evidence="2" id="KW-1185">Reference proteome</keyword>
<protein>
    <recommendedName>
        <fullName evidence="3">Type I restriction modification DNA specificity domain-containing protein</fullName>
    </recommendedName>
</protein>
<dbReference type="Pfam" id="PF13958">
    <property type="entry name" value="ToxN_toxin"/>
    <property type="match status" value="1"/>
</dbReference>
<dbReference type="Gene3D" id="3.10.129.130">
    <property type="match status" value="1"/>
</dbReference>
<dbReference type="Proteomes" id="UP000608420">
    <property type="component" value="Unassembled WGS sequence"/>
</dbReference>
<proteinExistence type="predicted"/>
<name>A0ABQ1VPY0_9BACL</name>
<organism evidence="1 2">
    <name type="scientific">Paenibacillus aceti</name>
    <dbReference type="NCBI Taxonomy" id="1820010"/>
    <lineage>
        <taxon>Bacteria</taxon>
        <taxon>Bacillati</taxon>
        <taxon>Bacillota</taxon>
        <taxon>Bacilli</taxon>
        <taxon>Bacillales</taxon>
        <taxon>Paenibacillaceae</taxon>
        <taxon>Paenibacillus</taxon>
    </lineage>
</organism>
<comment type="caution">
    <text evidence="1">The sequence shown here is derived from an EMBL/GenBank/DDBJ whole genome shotgun (WGS) entry which is preliminary data.</text>
</comment>
<evidence type="ECO:0008006" key="3">
    <source>
        <dbReference type="Google" id="ProtNLM"/>
    </source>
</evidence>